<feature type="chain" id="PRO_5022959138" description="SbsA Ig-like domain-containing protein" evidence="1">
    <location>
        <begin position="19"/>
        <end position="357"/>
    </location>
</feature>
<keyword evidence="1" id="KW-0732">Signal</keyword>
<dbReference type="OrthoDB" id="5486348at2"/>
<protein>
    <recommendedName>
        <fullName evidence="4">SbsA Ig-like domain-containing protein</fullName>
    </recommendedName>
</protein>
<evidence type="ECO:0000313" key="2">
    <source>
        <dbReference type="EMBL" id="QED26858.1"/>
    </source>
</evidence>
<dbReference type="EMBL" id="CP042467">
    <property type="protein sequence ID" value="QED26858.1"/>
    <property type="molecule type" value="Genomic_DNA"/>
</dbReference>
<proteinExistence type="predicted"/>
<dbReference type="AlphaFoldDB" id="A0A5B8XPI9"/>
<feature type="signal peptide" evidence="1">
    <location>
        <begin position="1"/>
        <end position="18"/>
    </location>
</feature>
<reference evidence="2 3" key="1">
    <citation type="submission" date="2019-08" db="EMBL/GenBank/DDBJ databases">
        <authorList>
            <person name="Liang Q."/>
        </authorList>
    </citation>
    <scope>NUCLEOTIDE SEQUENCE [LARGE SCALE GENOMIC DNA]</scope>
    <source>
        <strain evidence="2 3">V1718</strain>
    </source>
</reference>
<evidence type="ECO:0000313" key="3">
    <source>
        <dbReference type="Proteomes" id="UP000321595"/>
    </source>
</evidence>
<evidence type="ECO:0000256" key="1">
    <source>
        <dbReference type="SAM" id="SignalP"/>
    </source>
</evidence>
<dbReference type="KEGG" id="bbae:FRD01_06305"/>
<sequence>MKYVFKTCLLIAALGALSCEEFDPAPEARLTLPEGGAFLPGNPLVLAFSEAVRPDTLRVQIWPDQRDIEGAFLSSAEPVVTTCTVDTSPCGDLTLEVSSDGESATLLLDEEGLGKSGPPYVLHVLPGLEDEAGNATGQDLYFDYQFRSNMFVNEDPVEFDDGVYILVGSVTQPLPAVLTLISDVKVLETGEFYLAGAEGDPISSDFPNNTRNPEELLVDEEDTGFTAYVTGFIQLREGKRLLETQPVNVEIPLGPLVVTLEDVRLFGEIVEGPEGFDRIEGTLSFTKVVLTNTSSGASTEYDGDATAVTADYVPPELAPAGHPVICEDLCGVVTGTCEPPEEYPRTDFCDEWAQENQ</sequence>
<accession>A0A5B8XPI9</accession>
<name>A0A5B8XPI9_9DELT</name>
<dbReference type="PROSITE" id="PS51257">
    <property type="entry name" value="PROKAR_LIPOPROTEIN"/>
    <property type="match status" value="1"/>
</dbReference>
<dbReference type="Proteomes" id="UP000321595">
    <property type="component" value="Chromosome"/>
</dbReference>
<keyword evidence="3" id="KW-1185">Reference proteome</keyword>
<gene>
    <name evidence="2" type="ORF">FRD01_06305</name>
</gene>
<evidence type="ECO:0008006" key="4">
    <source>
        <dbReference type="Google" id="ProtNLM"/>
    </source>
</evidence>
<organism evidence="2 3">
    <name type="scientific">Microvenator marinus</name>
    <dbReference type="NCBI Taxonomy" id="2600177"/>
    <lineage>
        <taxon>Bacteria</taxon>
        <taxon>Deltaproteobacteria</taxon>
        <taxon>Bradymonadales</taxon>
        <taxon>Microvenatoraceae</taxon>
        <taxon>Microvenator</taxon>
    </lineage>
</organism>
<dbReference type="RefSeq" id="WP_146958543.1">
    <property type="nucleotide sequence ID" value="NZ_CP042467.1"/>
</dbReference>